<dbReference type="PANTHER" id="PTHR13037">
    <property type="entry name" value="FORMIN"/>
    <property type="match status" value="1"/>
</dbReference>
<dbReference type="SMART" id="SM00582">
    <property type="entry name" value="RPR"/>
    <property type="match status" value="1"/>
</dbReference>
<evidence type="ECO:0000256" key="7">
    <source>
        <dbReference type="SAM" id="MobiDB-lite"/>
    </source>
</evidence>
<keyword evidence="5" id="KW-0539">Nucleus</keyword>
<dbReference type="CDD" id="cd16984">
    <property type="entry name" value="CID_Nrd1_like"/>
    <property type="match status" value="1"/>
</dbReference>
<feature type="compositionally biased region" description="Pro residues" evidence="7">
    <location>
        <begin position="323"/>
        <end position="336"/>
    </location>
</feature>
<dbReference type="SUPFAM" id="SSF48464">
    <property type="entry name" value="ENTH/VHS domain"/>
    <property type="match status" value="1"/>
</dbReference>
<dbReference type="GO" id="GO:0031126">
    <property type="term" value="P:sno(s)RNA 3'-end processing"/>
    <property type="evidence" value="ECO:0007669"/>
    <property type="project" value="UniProtKB-ARBA"/>
</dbReference>
<evidence type="ECO:0000313" key="10">
    <source>
        <dbReference type="EMBL" id="OTA36999.1"/>
    </source>
</evidence>
<dbReference type="FunFam" id="1.25.40.90:FF:000026">
    <property type="entry name" value="RNA binding protein Nrd1"/>
    <property type="match status" value="1"/>
</dbReference>
<accession>A0A1Z5TM07</accession>
<evidence type="ECO:0000256" key="1">
    <source>
        <dbReference type="ARBA" id="ARBA00004123"/>
    </source>
</evidence>
<feature type="compositionally biased region" description="Pro residues" evidence="7">
    <location>
        <begin position="363"/>
        <end position="375"/>
    </location>
</feature>
<feature type="region of interest" description="Disordered" evidence="7">
    <location>
        <begin position="422"/>
        <end position="499"/>
    </location>
</feature>
<dbReference type="Gene3D" id="3.30.70.330">
    <property type="match status" value="1"/>
</dbReference>
<feature type="domain" description="RRM" evidence="8">
    <location>
        <begin position="535"/>
        <end position="606"/>
    </location>
</feature>
<dbReference type="InterPro" id="IPR006569">
    <property type="entry name" value="CID_dom"/>
</dbReference>
<dbReference type="Pfam" id="PF04818">
    <property type="entry name" value="CID"/>
    <property type="match status" value="1"/>
</dbReference>
<evidence type="ECO:0000259" key="8">
    <source>
        <dbReference type="PROSITE" id="PS50102"/>
    </source>
</evidence>
<sequence length="786" mass="83903">MAVNILHELDQQLASLNQLKPPGASKGKIGSITALCVNNIQAESNIVQSLYRALKKAPATHKLGALYVIDSVVRQWIEAAKRNGQDLNIEGRGEPGTYNAAVKRVTELIPALFDDILKGLPADQKPKLDNLLGIWEKGNIFPAKLLSEFRAKLSGAPQATPQTAQVSSGGKFMAPIPSRPAGTPVGYPPQQLYGQGLIARPGEQPPQANGMSAQQSRPPPQPQQQPQPQVQAAPPPAPAPPTQDVNSILAALAQAAPPPTAPTPSQPPPQPFMPQPQSQPQTPAAPQQQQLPPGLAALFGQQSSAQPPAPQAPQQAPQFSAPPANPPQMPIPPNFPAFPGFQGFPPQQPPQAPPSVPQTYAMAPPPPAPQPPADPLAPLRSILPANILGDQQKLVMALNLLQDLQKQGLPMDQWGPILKAFDESQPSAPQSNGHDQYGRRRSRSPDRGDRRGRASPVYGTYEEIAAKDQAQADRSHRGGGGARGKYRQRSPLSNMRNLQMRDSPGPAMMNGTMMQPKYIAIDSSLPADHIKVLSRTLFVGGANGTQQEIQALFERFGRVQTCIANREKRHAFVKMTTRNNALAAKAGMEELQQRNDREVMAVARQTKWGVGFGPRECCDYTRGESVIPIYKLTDADNKWLLTAEYGGTGGKQLESGMVLEEPDIEIGAGVSSKAMSKRVMPDAGPPSKRQREEEGGGGHHHGGGGGRGHGHGHGHGGGKKGKRHHQHDYDAQPAQNYGGYSGVTGGAPMPMEAYGYARPEPVAVATPPAVPTFGFCLPGQGGPPYQ</sequence>
<dbReference type="GO" id="GO:0005634">
    <property type="term" value="C:nucleus"/>
    <property type="evidence" value="ECO:0007669"/>
    <property type="project" value="UniProtKB-SubCell"/>
</dbReference>
<evidence type="ECO:0000256" key="5">
    <source>
        <dbReference type="ARBA" id="ARBA00023242"/>
    </source>
</evidence>
<dbReference type="VEuPathDB" id="FungiDB:BTJ68_02334"/>
<feature type="compositionally biased region" description="Basic and acidic residues" evidence="7">
    <location>
        <begin position="443"/>
        <end position="452"/>
    </location>
</feature>
<dbReference type="PROSITE" id="PS50102">
    <property type="entry name" value="RRM"/>
    <property type="match status" value="1"/>
</dbReference>
<name>A0A1Z5TM07_HORWE</name>
<dbReference type="GO" id="GO:0031124">
    <property type="term" value="P:mRNA 3'-end processing"/>
    <property type="evidence" value="ECO:0007669"/>
    <property type="project" value="UniProtKB-ARBA"/>
</dbReference>
<feature type="compositionally biased region" description="Polar residues" evidence="7">
    <location>
        <begin position="157"/>
        <end position="168"/>
    </location>
</feature>
<dbReference type="FunCoup" id="A0A1Z5TM07">
    <property type="interactions" value="386"/>
</dbReference>
<dbReference type="InterPro" id="IPR000504">
    <property type="entry name" value="RRM_dom"/>
</dbReference>
<dbReference type="GO" id="GO:0032991">
    <property type="term" value="C:protein-containing complex"/>
    <property type="evidence" value="ECO:0007669"/>
    <property type="project" value="UniProtKB-ARBA"/>
</dbReference>
<dbReference type="Pfam" id="PF00076">
    <property type="entry name" value="RRM_1"/>
    <property type="match status" value="1"/>
</dbReference>
<dbReference type="GO" id="GO:0003723">
    <property type="term" value="F:RNA binding"/>
    <property type="evidence" value="ECO:0007669"/>
    <property type="project" value="UniProtKB-UniRule"/>
</dbReference>
<feature type="compositionally biased region" description="Basic and acidic residues" evidence="7">
    <location>
        <begin position="464"/>
        <end position="476"/>
    </location>
</feature>
<keyword evidence="4 6" id="KW-0694">RNA-binding</keyword>
<dbReference type="FunFam" id="3.30.70.330:FF:000397">
    <property type="entry name" value="RNA binding protein Nrd1"/>
    <property type="match status" value="1"/>
</dbReference>
<proteinExistence type="predicted"/>
<evidence type="ECO:0000313" key="11">
    <source>
        <dbReference type="Proteomes" id="UP000194280"/>
    </source>
</evidence>
<dbReference type="Gene3D" id="1.25.40.90">
    <property type="match status" value="1"/>
</dbReference>
<dbReference type="GO" id="GO:0006369">
    <property type="term" value="P:termination of RNA polymerase II transcription"/>
    <property type="evidence" value="ECO:0007669"/>
    <property type="project" value="UniProtKB-ARBA"/>
</dbReference>
<feature type="compositionally biased region" description="Pro residues" evidence="7">
    <location>
        <begin position="346"/>
        <end position="356"/>
    </location>
</feature>
<evidence type="ECO:0000256" key="3">
    <source>
        <dbReference type="ARBA" id="ARBA00022581"/>
    </source>
</evidence>
<dbReference type="PROSITE" id="PS51391">
    <property type="entry name" value="CID"/>
    <property type="match status" value="1"/>
</dbReference>
<dbReference type="InterPro" id="IPR035979">
    <property type="entry name" value="RBD_domain_sf"/>
</dbReference>
<dbReference type="InterPro" id="IPR012677">
    <property type="entry name" value="Nucleotide-bd_a/b_plait_sf"/>
</dbReference>
<gene>
    <name evidence="10" type="ORF">BTJ68_02334</name>
</gene>
<feature type="compositionally biased region" description="Low complexity" evidence="7">
    <location>
        <begin position="275"/>
        <end position="322"/>
    </location>
</feature>
<keyword evidence="3" id="KW-0945">Host-virus interaction</keyword>
<organism evidence="10 11">
    <name type="scientific">Hortaea werneckii EXF-2000</name>
    <dbReference type="NCBI Taxonomy" id="1157616"/>
    <lineage>
        <taxon>Eukaryota</taxon>
        <taxon>Fungi</taxon>
        <taxon>Dikarya</taxon>
        <taxon>Ascomycota</taxon>
        <taxon>Pezizomycotina</taxon>
        <taxon>Dothideomycetes</taxon>
        <taxon>Dothideomycetidae</taxon>
        <taxon>Mycosphaerellales</taxon>
        <taxon>Teratosphaeriaceae</taxon>
        <taxon>Hortaea</taxon>
    </lineage>
</organism>
<keyword evidence="2" id="KW-0597">Phosphoprotein</keyword>
<dbReference type="InterPro" id="IPR048892">
    <property type="entry name" value="Nrd1_Seb1_dom2"/>
</dbReference>
<evidence type="ECO:0000256" key="4">
    <source>
        <dbReference type="ARBA" id="ARBA00022884"/>
    </source>
</evidence>
<reference evidence="10 11" key="1">
    <citation type="submission" date="2017-01" db="EMBL/GenBank/DDBJ databases">
        <title>The recent genome duplication of the halophilic yeast Hortaea werneckii: insights from long-read sequencing.</title>
        <authorList>
            <person name="Sinha S."/>
            <person name="Flibotte S."/>
            <person name="Neira M."/>
            <person name="Lenassi M."/>
            <person name="Gostincar C."/>
            <person name="Stajich J.E."/>
            <person name="Nislow C.E."/>
        </authorList>
    </citation>
    <scope>NUCLEOTIDE SEQUENCE [LARGE SCALE GENOMIC DNA]</scope>
    <source>
        <strain evidence="10 11">EXF-2000</strain>
    </source>
</reference>
<dbReference type="InterPro" id="IPR008942">
    <property type="entry name" value="ENTH_VHS"/>
</dbReference>
<feature type="region of interest" description="Disordered" evidence="7">
    <location>
        <begin position="668"/>
        <end position="741"/>
    </location>
</feature>
<feature type="region of interest" description="Disordered" evidence="7">
    <location>
        <begin position="157"/>
        <end position="243"/>
    </location>
</feature>
<dbReference type="GO" id="GO:0010629">
    <property type="term" value="P:negative regulation of gene expression"/>
    <property type="evidence" value="ECO:0007669"/>
    <property type="project" value="UniProtKB-ARBA"/>
</dbReference>
<feature type="domain" description="CID" evidence="9">
    <location>
        <begin position="1"/>
        <end position="157"/>
    </location>
</feature>
<evidence type="ECO:0000256" key="2">
    <source>
        <dbReference type="ARBA" id="ARBA00022553"/>
    </source>
</evidence>
<dbReference type="Pfam" id="PF21380">
    <property type="entry name" value="Nrd1-Seb1_dom2"/>
    <property type="match status" value="1"/>
</dbReference>
<dbReference type="AlphaFoldDB" id="A0A1Z5TM07"/>
<dbReference type="SUPFAM" id="SSF54928">
    <property type="entry name" value="RNA-binding domain, RBD"/>
    <property type="match status" value="1"/>
</dbReference>
<dbReference type="PANTHER" id="PTHR13037:SF24">
    <property type="entry name" value="POLYCOMB PROTEIN PCL-RELATED"/>
    <property type="match status" value="1"/>
</dbReference>
<dbReference type="EMBL" id="MUNK01000025">
    <property type="protein sequence ID" value="OTA36999.1"/>
    <property type="molecule type" value="Genomic_DNA"/>
</dbReference>
<evidence type="ECO:0000256" key="6">
    <source>
        <dbReference type="PROSITE-ProRule" id="PRU00176"/>
    </source>
</evidence>
<keyword evidence="11" id="KW-1185">Reference proteome</keyword>
<feature type="region of interest" description="Disordered" evidence="7">
    <location>
        <begin position="255"/>
        <end position="377"/>
    </location>
</feature>
<protein>
    <recommendedName>
        <fullName evidence="12">CID domain-containing protein</fullName>
    </recommendedName>
</protein>
<dbReference type="STRING" id="1157616.A0A1Z5TM07"/>
<feature type="compositionally biased region" description="Basic residues" evidence="7">
    <location>
        <begin position="698"/>
        <end position="726"/>
    </location>
</feature>
<feature type="compositionally biased region" description="Pro residues" evidence="7">
    <location>
        <begin position="256"/>
        <end position="274"/>
    </location>
</feature>
<comment type="subcellular location">
    <subcellularLocation>
        <location evidence="1">Nucleus</location>
    </subcellularLocation>
</comment>
<comment type="caution">
    <text evidence="10">The sequence shown here is derived from an EMBL/GenBank/DDBJ whole genome shotgun (WGS) entry which is preliminary data.</text>
</comment>
<feature type="compositionally biased region" description="Polar residues" evidence="7">
    <location>
        <begin position="424"/>
        <end position="434"/>
    </location>
</feature>
<evidence type="ECO:0000259" key="9">
    <source>
        <dbReference type="PROSITE" id="PS51391"/>
    </source>
</evidence>
<dbReference type="Proteomes" id="UP000194280">
    <property type="component" value="Unassembled WGS sequence"/>
</dbReference>
<dbReference type="OrthoDB" id="79367at2759"/>
<evidence type="ECO:0008006" key="12">
    <source>
        <dbReference type="Google" id="ProtNLM"/>
    </source>
</evidence>
<dbReference type="InParanoid" id="A0A1Z5TM07"/>